<organism evidence="10">
    <name type="scientific">Olimarabidopsis pumila</name>
    <name type="common">Dwarf rocket</name>
    <name type="synonym">Arabidopsis griffithiana</name>
    <dbReference type="NCBI Taxonomy" id="74718"/>
    <lineage>
        <taxon>Eukaryota</taxon>
        <taxon>Viridiplantae</taxon>
        <taxon>Streptophyta</taxon>
        <taxon>Embryophyta</taxon>
        <taxon>Tracheophyta</taxon>
        <taxon>Spermatophyta</taxon>
        <taxon>Magnoliopsida</taxon>
        <taxon>eudicotyledons</taxon>
        <taxon>Gunneridae</taxon>
        <taxon>Pentapetalae</taxon>
        <taxon>rosids</taxon>
        <taxon>malvids</taxon>
        <taxon>Brassicales</taxon>
        <taxon>Brassicaceae</taxon>
        <taxon>Alyssopsideae</taxon>
        <taxon>Olimarabidopsis</taxon>
    </lineage>
</organism>
<sequence>MFSFLIVLLEVFQVVIAALASIVFLVLAGLTLASSTAALTITTPLFIIFSPILVPATIATAVLTTGFMAGGALGAMAVALIRRTMGGKGGKPTTGGTSSAQLELPIYGGYGGFWGGRKFSGTFGKPPAGGASPTSGLKGLLGGKPFPGNLPGWLGGLPGAAGGTTPASGGAPAAEASTPEAGAATPAAGAAAAATPPAAGAGAPAAGASAPAAGAATPPAAGASAPAAGAATPPAAGASAPAAGASAPAAGSTPTW</sequence>
<feature type="region of interest" description="Disordered" evidence="8">
    <location>
        <begin position="152"/>
        <end position="182"/>
    </location>
</feature>
<keyword evidence="5 9" id="KW-0812">Transmembrane</keyword>
<dbReference type="PANTHER" id="PTHR33203">
    <property type="entry name" value="OLEOSIN"/>
    <property type="match status" value="1"/>
</dbReference>
<dbReference type="Pfam" id="PF01277">
    <property type="entry name" value="Oleosin"/>
    <property type="match status" value="1"/>
</dbReference>
<dbReference type="GO" id="GO:0005576">
    <property type="term" value="C:extracellular region"/>
    <property type="evidence" value="ECO:0007669"/>
    <property type="project" value="TreeGrafter"/>
</dbReference>
<reference evidence="10" key="1">
    <citation type="journal article" date="2004" name="Proc. Natl. Acad. Sci. U.S.A.">
        <title>Comparisons of pollen coat genes across Brassicaceae species reveal rapid evolution by repeat expansion and diversification.</title>
        <authorList>
            <person name="Fiebig A."/>
            <person name="Kimport R."/>
            <person name="Preuss D."/>
        </authorList>
    </citation>
    <scope>NUCLEOTIDE SEQUENCE</scope>
    <source>
        <strain evidence="10">SASSC JS3</strain>
    </source>
</reference>
<keyword evidence="7 9" id="KW-0472">Membrane</keyword>
<feature type="transmembrane region" description="Helical" evidence="9">
    <location>
        <begin position="6"/>
        <end position="30"/>
    </location>
</feature>
<feature type="transmembrane region" description="Helical" evidence="9">
    <location>
        <begin position="37"/>
        <end position="54"/>
    </location>
</feature>
<dbReference type="GO" id="GO:0012511">
    <property type="term" value="C:monolayer-surrounded lipid storage body"/>
    <property type="evidence" value="ECO:0007669"/>
    <property type="project" value="InterPro"/>
</dbReference>
<dbReference type="EMBL" id="AY350714">
    <property type="protein sequence ID" value="AAR15478.1"/>
    <property type="molecule type" value="Genomic_DNA"/>
</dbReference>
<feature type="compositionally biased region" description="Gly residues" evidence="8">
    <location>
        <begin position="153"/>
        <end position="162"/>
    </location>
</feature>
<evidence type="ECO:0000256" key="1">
    <source>
        <dbReference type="ARBA" id="ARBA00004141"/>
    </source>
</evidence>
<evidence type="ECO:0000256" key="9">
    <source>
        <dbReference type="SAM" id="Phobius"/>
    </source>
</evidence>
<keyword evidence="4" id="KW-0551">Lipid droplet</keyword>
<accession>Q6V5D9</accession>
<proteinExistence type="inferred from homology"/>
<evidence type="ECO:0000256" key="7">
    <source>
        <dbReference type="ARBA" id="ARBA00023136"/>
    </source>
</evidence>
<evidence type="ECO:0000256" key="3">
    <source>
        <dbReference type="ARBA" id="ARBA00010858"/>
    </source>
</evidence>
<dbReference type="GO" id="GO:0048608">
    <property type="term" value="P:reproductive structure development"/>
    <property type="evidence" value="ECO:0007669"/>
    <property type="project" value="UniProtKB-ARBA"/>
</dbReference>
<evidence type="ECO:0000313" key="10">
    <source>
        <dbReference type="EMBL" id="AAR15478.1"/>
    </source>
</evidence>
<evidence type="ECO:0000256" key="5">
    <source>
        <dbReference type="ARBA" id="ARBA00022692"/>
    </source>
</evidence>
<feature type="region of interest" description="Disordered" evidence="8">
    <location>
        <begin position="194"/>
        <end position="256"/>
    </location>
</feature>
<evidence type="ECO:0000256" key="6">
    <source>
        <dbReference type="ARBA" id="ARBA00022989"/>
    </source>
</evidence>
<comment type="similarity">
    <text evidence="3">Belongs to the oleosin family.</text>
</comment>
<evidence type="ECO:0000256" key="8">
    <source>
        <dbReference type="SAM" id="MobiDB-lite"/>
    </source>
</evidence>
<name>Q6V5D9_OLIPU</name>
<keyword evidence="6 9" id="KW-1133">Transmembrane helix</keyword>
<dbReference type="GO" id="GO:0009791">
    <property type="term" value="P:post-embryonic development"/>
    <property type="evidence" value="ECO:0007669"/>
    <property type="project" value="UniProtKB-ARBA"/>
</dbReference>
<dbReference type="InterPro" id="IPR000136">
    <property type="entry name" value="Oleosin"/>
</dbReference>
<feature type="transmembrane region" description="Helical" evidence="9">
    <location>
        <begin position="60"/>
        <end position="81"/>
    </location>
</feature>
<dbReference type="PANTHER" id="PTHR33203:SF26">
    <property type="entry name" value="GLYCINE-RICH PROTEIN-RELATED"/>
    <property type="match status" value="1"/>
</dbReference>
<comment type="subcellular location">
    <subcellularLocation>
        <location evidence="2">Lipid droplet</location>
    </subcellularLocation>
    <subcellularLocation>
        <location evidence="1">Membrane</location>
        <topology evidence="1">Multi-pass membrane protein</topology>
    </subcellularLocation>
</comment>
<dbReference type="AlphaFoldDB" id="Q6V5D9"/>
<feature type="compositionally biased region" description="Low complexity" evidence="8">
    <location>
        <begin position="163"/>
        <end position="182"/>
    </location>
</feature>
<gene>
    <name evidence="10" type="ORF">Op_7520</name>
</gene>
<dbReference type="GO" id="GO:0016020">
    <property type="term" value="C:membrane"/>
    <property type="evidence" value="ECO:0007669"/>
    <property type="project" value="UniProtKB-SubCell"/>
</dbReference>
<evidence type="ECO:0000256" key="2">
    <source>
        <dbReference type="ARBA" id="ARBA00004502"/>
    </source>
</evidence>
<evidence type="ECO:0000256" key="4">
    <source>
        <dbReference type="ARBA" id="ARBA00022677"/>
    </source>
</evidence>
<dbReference type="GO" id="GO:0019915">
    <property type="term" value="P:lipid storage"/>
    <property type="evidence" value="ECO:0007669"/>
    <property type="project" value="TreeGrafter"/>
</dbReference>
<protein>
    <submittedName>
        <fullName evidence="10">Pollen coat oleosin-glycine rich protein</fullName>
    </submittedName>
</protein>